<feature type="compositionally biased region" description="Pro residues" evidence="1">
    <location>
        <begin position="173"/>
        <end position="183"/>
    </location>
</feature>
<dbReference type="CDD" id="cd10910">
    <property type="entry name" value="PIN_limkain_b1_N_like"/>
    <property type="match status" value="1"/>
</dbReference>
<gene>
    <name evidence="3" type="ORF">MERR_LOCUS1240</name>
</gene>
<dbReference type="PANTHER" id="PTHR14379:SF3">
    <property type="entry name" value="MEIOSIS REGULATOR AND MRNA STABILITY FACTOR 1"/>
    <property type="match status" value="1"/>
</dbReference>
<proteinExistence type="predicted"/>
<name>A0A6D2HDZ8_9BRAS</name>
<feature type="region of interest" description="Disordered" evidence="1">
    <location>
        <begin position="171"/>
        <end position="223"/>
    </location>
</feature>
<evidence type="ECO:0000313" key="3">
    <source>
        <dbReference type="EMBL" id="CAA7014006.1"/>
    </source>
</evidence>
<comment type="caution">
    <text evidence="3">The sequence shown here is derived from an EMBL/GenBank/DDBJ whole genome shotgun (WGS) entry which is preliminary data.</text>
</comment>
<dbReference type="AlphaFoldDB" id="A0A6D2HDZ8"/>
<dbReference type="GO" id="GO:0010468">
    <property type="term" value="P:regulation of gene expression"/>
    <property type="evidence" value="ECO:0007669"/>
    <property type="project" value="InterPro"/>
</dbReference>
<feature type="compositionally biased region" description="Low complexity" evidence="1">
    <location>
        <begin position="184"/>
        <end position="197"/>
    </location>
</feature>
<dbReference type="PANTHER" id="PTHR14379">
    <property type="entry name" value="LIMKAIN B LKAP"/>
    <property type="match status" value="1"/>
</dbReference>
<dbReference type="Proteomes" id="UP000467841">
    <property type="component" value="Unassembled WGS sequence"/>
</dbReference>
<dbReference type="EMBL" id="CACVBM020000077">
    <property type="protein sequence ID" value="CAA7014006.1"/>
    <property type="molecule type" value="Genomic_DNA"/>
</dbReference>
<dbReference type="Pfam" id="PF01936">
    <property type="entry name" value="NYN"/>
    <property type="match status" value="1"/>
</dbReference>
<dbReference type="OrthoDB" id="1090956at2759"/>
<evidence type="ECO:0000313" key="4">
    <source>
        <dbReference type="Proteomes" id="UP000467841"/>
    </source>
</evidence>
<evidence type="ECO:0000256" key="1">
    <source>
        <dbReference type="SAM" id="MobiDB-lite"/>
    </source>
</evidence>
<organism evidence="3 4">
    <name type="scientific">Microthlaspi erraticum</name>
    <dbReference type="NCBI Taxonomy" id="1685480"/>
    <lineage>
        <taxon>Eukaryota</taxon>
        <taxon>Viridiplantae</taxon>
        <taxon>Streptophyta</taxon>
        <taxon>Embryophyta</taxon>
        <taxon>Tracheophyta</taxon>
        <taxon>Spermatophyta</taxon>
        <taxon>Magnoliopsida</taxon>
        <taxon>eudicotyledons</taxon>
        <taxon>Gunneridae</taxon>
        <taxon>Pentapetalae</taxon>
        <taxon>rosids</taxon>
        <taxon>malvids</taxon>
        <taxon>Brassicales</taxon>
        <taxon>Brassicaceae</taxon>
        <taxon>Coluteocarpeae</taxon>
        <taxon>Microthlaspi</taxon>
    </lineage>
</organism>
<reference evidence="3" key="1">
    <citation type="submission" date="2020-01" db="EMBL/GenBank/DDBJ databases">
        <authorList>
            <person name="Mishra B."/>
        </authorList>
    </citation>
    <scope>NUCLEOTIDE SEQUENCE [LARGE SCALE GENOMIC DNA]</scope>
</reference>
<keyword evidence="4" id="KW-1185">Reference proteome</keyword>
<dbReference type="InterPro" id="IPR021139">
    <property type="entry name" value="NYN"/>
</dbReference>
<sequence>MSSLSSKFSVAKTGVFWDLDGCPIPAGLGPVAISANIKLALENMGYTGNISISAYSAEQQSQQVESEFESAHIKLQHRGTRQETDNLMYLDVMFWGVDHKSEATNVMLISKHLYRNADFVSGLVQLKEKENNILLVHLYNPGGLPLRDTATSTWVWKSLATGGTPLVGHCTRPQPPTPSPPSPCSVRTTTTRALRLANKPKKRLPKLRLKRRKTSRAIPAPED</sequence>
<evidence type="ECO:0000259" key="2">
    <source>
        <dbReference type="Pfam" id="PF01936"/>
    </source>
</evidence>
<dbReference type="InterPro" id="IPR024768">
    <property type="entry name" value="Marf1"/>
</dbReference>
<feature type="domain" description="NYN" evidence="2">
    <location>
        <begin position="12"/>
        <end position="136"/>
    </location>
</feature>
<dbReference type="GO" id="GO:0004540">
    <property type="term" value="F:RNA nuclease activity"/>
    <property type="evidence" value="ECO:0007669"/>
    <property type="project" value="InterPro"/>
</dbReference>
<protein>
    <recommendedName>
        <fullName evidence="2">NYN domain-containing protein</fullName>
    </recommendedName>
</protein>
<feature type="compositionally biased region" description="Basic residues" evidence="1">
    <location>
        <begin position="198"/>
        <end position="215"/>
    </location>
</feature>
<accession>A0A6D2HDZ8</accession>
<dbReference type="GO" id="GO:0005777">
    <property type="term" value="C:peroxisome"/>
    <property type="evidence" value="ECO:0007669"/>
    <property type="project" value="InterPro"/>
</dbReference>